<proteinExistence type="predicted"/>
<reference evidence="1 2" key="1">
    <citation type="submission" date="2019-07" db="EMBL/GenBank/DDBJ databases">
        <title>Finished genome of Venturia effusa.</title>
        <authorList>
            <person name="Young C.A."/>
            <person name="Cox M.P."/>
            <person name="Ganley A.R.D."/>
            <person name="David W.J."/>
        </authorList>
    </citation>
    <scope>NUCLEOTIDE SEQUENCE [LARGE SCALE GENOMIC DNA]</scope>
    <source>
        <strain evidence="2">albino</strain>
    </source>
</reference>
<accession>A0A517KZX1</accession>
<dbReference type="EMBL" id="CP042186">
    <property type="protein sequence ID" value="QDS68917.1"/>
    <property type="molecule type" value="Genomic_DNA"/>
</dbReference>
<keyword evidence="2" id="KW-1185">Reference proteome</keyword>
<dbReference type="AlphaFoldDB" id="A0A517KZX1"/>
<evidence type="ECO:0000313" key="2">
    <source>
        <dbReference type="Proteomes" id="UP000316270"/>
    </source>
</evidence>
<evidence type="ECO:0000313" key="1">
    <source>
        <dbReference type="EMBL" id="QDS68917.1"/>
    </source>
</evidence>
<organism evidence="1 2">
    <name type="scientific">Venturia effusa</name>
    <dbReference type="NCBI Taxonomy" id="50376"/>
    <lineage>
        <taxon>Eukaryota</taxon>
        <taxon>Fungi</taxon>
        <taxon>Dikarya</taxon>
        <taxon>Ascomycota</taxon>
        <taxon>Pezizomycotina</taxon>
        <taxon>Dothideomycetes</taxon>
        <taxon>Pleosporomycetidae</taxon>
        <taxon>Venturiales</taxon>
        <taxon>Venturiaceae</taxon>
        <taxon>Venturia</taxon>
    </lineage>
</organism>
<gene>
    <name evidence="1" type="ORF">FKW77_008241</name>
</gene>
<protein>
    <submittedName>
        <fullName evidence="1">Uncharacterized protein</fullName>
    </submittedName>
</protein>
<dbReference type="STRING" id="50376.A0A517KZX1"/>
<sequence length="386" mass="44012">MPDLASLPIELMFEICSYLVHPLSSHTVNPVPVTNDDQVKIQRLRSDRFQLMQHPYCQMAATCQELRRKVEAHCLHLIKEQACPGSRTTRTKVPKPIKDDWNAAVSGANAPGARPKDIQSLPKPKEACRNLYLRSVFQKCMFCGEPTKRRAAFNRFMWCDQKCDVEHYGRLISKTEAASKHQVQETHWQTPQLVFPDSTLKPIRMVIYNTATCAFTTLLLEREVLDMSAYIKANDADGKKLRLARKRIAAQKRADEAKALVKAEDDAFRKIAGNRLTAPSKQDFEVAAGFLRAKLRPQIALIFWLGPDKLAEKWNLCQNLPYALPPNLRELCRVKVKRRNDQVDYCLDIVRSYNGVEHIFPVLGSSEHSVPKKSPEILKPEIIVID</sequence>
<dbReference type="OrthoDB" id="3718497at2759"/>
<name>A0A517KZX1_9PEZI</name>
<dbReference type="Proteomes" id="UP000316270">
    <property type="component" value="Chromosome 2"/>
</dbReference>